<evidence type="ECO:0000256" key="1">
    <source>
        <dbReference type="SAM" id="MobiDB-lite"/>
    </source>
</evidence>
<feature type="transmembrane region" description="Helical" evidence="2">
    <location>
        <begin position="12"/>
        <end position="32"/>
    </location>
</feature>
<comment type="caution">
    <text evidence="3">The sequence shown here is derived from an EMBL/GenBank/DDBJ whole genome shotgun (WGS) entry which is preliminary data.</text>
</comment>
<gene>
    <name evidence="3" type="ORF">QBC34DRAFT_401427</name>
</gene>
<keyword evidence="2" id="KW-1133">Transmembrane helix</keyword>
<protein>
    <recommendedName>
        <fullName evidence="5">Transmembrane protein</fullName>
    </recommendedName>
</protein>
<dbReference type="Proteomes" id="UP001321760">
    <property type="component" value="Unassembled WGS sequence"/>
</dbReference>
<evidence type="ECO:0008006" key="5">
    <source>
        <dbReference type="Google" id="ProtNLM"/>
    </source>
</evidence>
<evidence type="ECO:0000256" key="2">
    <source>
        <dbReference type="SAM" id="Phobius"/>
    </source>
</evidence>
<reference evidence="3" key="2">
    <citation type="submission" date="2023-05" db="EMBL/GenBank/DDBJ databases">
        <authorList>
            <consortium name="Lawrence Berkeley National Laboratory"/>
            <person name="Steindorff A."/>
            <person name="Hensen N."/>
            <person name="Bonometti L."/>
            <person name="Westerberg I."/>
            <person name="Brannstrom I.O."/>
            <person name="Guillou S."/>
            <person name="Cros-Aarteil S."/>
            <person name="Calhoun S."/>
            <person name="Haridas S."/>
            <person name="Kuo A."/>
            <person name="Mondo S."/>
            <person name="Pangilinan J."/>
            <person name="Riley R."/>
            <person name="Labutti K."/>
            <person name="Andreopoulos B."/>
            <person name="Lipzen A."/>
            <person name="Chen C."/>
            <person name="Yanf M."/>
            <person name="Daum C."/>
            <person name="Ng V."/>
            <person name="Clum A."/>
            <person name="Ohm R."/>
            <person name="Martin F."/>
            <person name="Silar P."/>
            <person name="Natvig D."/>
            <person name="Lalanne C."/>
            <person name="Gautier V."/>
            <person name="Ament-Velasquez S.L."/>
            <person name="Kruys A."/>
            <person name="Hutchinson M.I."/>
            <person name="Powell A.J."/>
            <person name="Barry K."/>
            <person name="Miller A.N."/>
            <person name="Grigoriev I.V."/>
            <person name="Debuchy R."/>
            <person name="Gladieux P."/>
            <person name="Thoren M.H."/>
            <person name="Johannesson H."/>
        </authorList>
    </citation>
    <scope>NUCLEOTIDE SEQUENCE</scope>
    <source>
        <strain evidence="3">PSN243</strain>
    </source>
</reference>
<organism evidence="3 4">
    <name type="scientific">Podospora aff. communis PSN243</name>
    <dbReference type="NCBI Taxonomy" id="3040156"/>
    <lineage>
        <taxon>Eukaryota</taxon>
        <taxon>Fungi</taxon>
        <taxon>Dikarya</taxon>
        <taxon>Ascomycota</taxon>
        <taxon>Pezizomycotina</taxon>
        <taxon>Sordariomycetes</taxon>
        <taxon>Sordariomycetidae</taxon>
        <taxon>Sordariales</taxon>
        <taxon>Podosporaceae</taxon>
        <taxon>Podospora</taxon>
    </lineage>
</organism>
<dbReference type="EMBL" id="MU865929">
    <property type="protein sequence ID" value="KAK4451138.1"/>
    <property type="molecule type" value="Genomic_DNA"/>
</dbReference>
<name>A0AAV9GUU2_9PEZI</name>
<feature type="transmembrane region" description="Helical" evidence="2">
    <location>
        <begin position="249"/>
        <end position="267"/>
    </location>
</feature>
<proteinExistence type="predicted"/>
<keyword evidence="4" id="KW-1185">Reference proteome</keyword>
<keyword evidence="2" id="KW-0812">Transmembrane</keyword>
<accession>A0AAV9GUU2</accession>
<evidence type="ECO:0000313" key="3">
    <source>
        <dbReference type="EMBL" id="KAK4451138.1"/>
    </source>
</evidence>
<feature type="compositionally biased region" description="Basic and acidic residues" evidence="1">
    <location>
        <begin position="335"/>
        <end position="354"/>
    </location>
</feature>
<sequence length="354" mass="38756">GYRVRATGTVTSCGLGLVLYSGFVVLTVWAIFRGVNGGARAGCNIRFVFLVVPASVYNRGAINALRIFLCIWFVFIAIPALLFGVTLLGLGIVDWWNGAPSTARRKGTPDPTGFSAVPYDAEKGKETEIASPISPASPTRASRTSEMLYEMDEFRTPTSPGAARDTRGSSFFGGSMLKDAEPARAAEIRGGNSKKSLNFRPRVSLACGKGKWTYLLVLPVIHTITVVEVTIRINKLDMTTPPMSSMGELLAFFLGVFILIRILALCARESMMRIQRRRSAGWFGERRSMVAAPANRVGDPDFGRALRKEVSVRSGESSFVQSAEAKGKRRIYMQPERKSGSSMGKFREMIDDED</sequence>
<feature type="transmembrane region" description="Helical" evidence="2">
    <location>
        <begin position="38"/>
        <end position="57"/>
    </location>
</feature>
<feature type="region of interest" description="Disordered" evidence="1">
    <location>
        <begin position="333"/>
        <end position="354"/>
    </location>
</feature>
<feature type="non-terminal residue" evidence="3">
    <location>
        <position position="1"/>
    </location>
</feature>
<evidence type="ECO:0000313" key="4">
    <source>
        <dbReference type="Proteomes" id="UP001321760"/>
    </source>
</evidence>
<dbReference type="AlphaFoldDB" id="A0AAV9GUU2"/>
<feature type="transmembrane region" description="Helical" evidence="2">
    <location>
        <begin position="69"/>
        <end position="93"/>
    </location>
</feature>
<reference evidence="3" key="1">
    <citation type="journal article" date="2023" name="Mol. Phylogenet. Evol.">
        <title>Genome-scale phylogeny and comparative genomics of the fungal order Sordariales.</title>
        <authorList>
            <person name="Hensen N."/>
            <person name="Bonometti L."/>
            <person name="Westerberg I."/>
            <person name="Brannstrom I.O."/>
            <person name="Guillou S."/>
            <person name="Cros-Aarteil S."/>
            <person name="Calhoun S."/>
            <person name="Haridas S."/>
            <person name="Kuo A."/>
            <person name="Mondo S."/>
            <person name="Pangilinan J."/>
            <person name="Riley R."/>
            <person name="LaButti K."/>
            <person name="Andreopoulos B."/>
            <person name="Lipzen A."/>
            <person name="Chen C."/>
            <person name="Yan M."/>
            <person name="Daum C."/>
            <person name="Ng V."/>
            <person name="Clum A."/>
            <person name="Steindorff A."/>
            <person name="Ohm R.A."/>
            <person name="Martin F."/>
            <person name="Silar P."/>
            <person name="Natvig D.O."/>
            <person name="Lalanne C."/>
            <person name="Gautier V."/>
            <person name="Ament-Velasquez S.L."/>
            <person name="Kruys A."/>
            <person name="Hutchinson M.I."/>
            <person name="Powell A.J."/>
            <person name="Barry K."/>
            <person name="Miller A.N."/>
            <person name="Grigoriev I.V."/>
            <person name="Debuchy R."/>
            <person name="Gladieux P."/>
            <person name="Hiltunen Thoren M."/>
            <person name="Johannesson H."/>
        </authorList>
    </citation>
    <scope>NUCLEOTIDE SEQUENCE</scope>
    <source>
        <strain evidence="3">PSN243</strain>
    </source>
</reference>
<keyword evidence="2" id="KW-0472">Membrane</keyword>